<sequence>MTSRMSVLLSAALLSTTALGYGPALAGVGPPPPPPPPAGVATNSSDTTLYVGLNLLFGSGAPTLEGILGVASGETDTSGDVTGGKAALHFRLNDGFGLRKFKITGLVGDEDVQGELGFGYNFESQSFLGVLGANGKYWAAGADYDFTTGLEGYIGAHSIEGF</sequence>
<evidence type="ECO:0000313" key="3">
    <source>
        <dbReference type="Proteomes" id="UP001595629"/>
    </source>
</evidence>
<gene>
    <name evidence="2" type="ORF">ACFORG_17085</name>
</gene>
<name>A0ABV7TMR1_9RHOB</name>
<evidence type="ECO:0008006" key="4">
    <source>
        <dbReference type="Google" id="ProtNLM"/>
    </source>
</evidence>
<proteinExistence type="predicted"/>
<reference evidence="3" key="1">
    <citation type="journal article" date="2019" name="Int. J. Syst. Evol. Microbiol.">
        <title>The Global Catalogue of Microorganisms (GCM) 10K type strain sequencing project: providing services to taxonomists for standard genome sequencing and annotation.</title>
        <authorList>
            <consortium name="The Broad Institute Genomics Platform"/>
            <consortium name="The Broad Institute Genome Sequencing Center for Infectious Disease"/>
            <person name="Wu L."/>
            <person name="Ma J."/>
        </authorList>
    </citation>
    <scope>NUCLEOTIDE SEQUENCE [LARGE SCALE GENOMIC DNA]</scope>
    <source>
        <strain evidence="3">KCTC 42911</strain>
    </source>
</reference>
<accession>A0ABV7TMR1</accession>
<comment type="caution">
    <text evidence="2">The sequence shown here is derived from an EMBL/GenBank/DDBJ whole genome shotgun (WGS) entry which is preliminary data.</text>
</comment>
<feature type="signal peptide" evidence="1">
    <location>
        <begin position="1"/>
        <end position="26"/>
    </location>
</feature>
<dbReference type="EMBL" id="JBHRXI010000017">
    <property type="protein sequence ID" value="MFC3615473.1"/>
    <property type="molecule type" value="Genomic_DNA"/>
</dbReference>
<protein>
    <recommendedName>
        <fullName evidence="4">Porin</fullName>
    </recommendedName>
</protein>
<keyword evidence="3" id="KW-1185">Reference proteome</keyword>
<dbReference type="RefSeq" id="WP_386736742.1">
    <property type="nucleotide sequence ID" value="NZ_JBHRXI010000017.1"/>
</dbReference>
<organism evidence="2 3">
    <name type="scientific">Lutimaribacter marinistellae</name>
    <dbReference type="NCBI Taxonomy" id="1820329"/>
    <lineage>
        <taxon>Bacteria</taxon>
        <taxon>Pseudomonadati</taxon>
        <taxon>Pseudomonadota</taxon>
        <taxon>Alphaproteobacteria</taxon>
        <taxon>Rhodobacterales</taxon>
        <taxon>Roseobacteraceae</taxon>
        <taxon>Lutimaribacter</taxon>
    </lineage>
</organism>
<evidence type="ECO:0000256" key="1">
    <source>
        <dbReference type="SAM" id="SignalP"/>
    </source>
</evidence>
<evidence type="ECO:0000313" key="2">
    <source>
        <dbReference type="EMBL" id="MFC3615473.1"/>
    </source>
</evidence>
<keyword evidence="1" id="KW-0732">Signal</keyword>
<dbReference type="Proteomes" id="UP001595629">
    <property type="component" value="Unassembled WGS sequence"/>
</dbReference>
<feature type="chain" id="PRO_5046202012" description="Porin" evidence="1">
    <location>
        <begin position="27"/>
        <end position="162"/>
    </location>
</feature>